<dbReference type="InterPro" id="IPR013324">
    <property type="entry name" value="RNA_pol_sigma_r3/r4-like"/>
</dbReference>
<dbReference type="CDD" id="cd06171">
    <property type="entry name" value="Sigma70_r4"/>
    <property type="match status" value="1"/>
</dbReference>
<accession>A0A4R1LRK0</accession>
<dbReference type="InterPro" id="IPR013325">
    <property type="entry name" value="RNA_pol_sigma_r2"/>
</dbReference>
<dbReference type="InterPro" id="IPR013249">
    <property type="entry name" value="RNA_pol_sigma70_r4_t2"/>
</dbReference>
<evidence type="ECO:0000256" key="3">
    <source>
        <dbReference type="ARBA" id="ARBA00023082"/>
    </source>
</evidence>
<dbReference type="Gene3D" id="1.10.1740.10">
    <property type="match status" value="1"/>
</dbReference>
<keyword evidence="2" id="KW-0805">Transcription regulation</keyword>
<comment type="caution">
    <text evidence="7">The sequence shown here is derived from an EMBL/GenBank/DDBJ whole genome shotgun (WGS) entry which is preliminary data.</text>
</comment>
<dbReference type="PANTHER" id="PTHR43133">
    <property type="entry name" value="RNA POLYMERASE ECF-TYPE SIGMA FACTO"/>
    <property type="match status" value="1"/>
</dbReference>
<reference evidence="7 8" key="1">
    <citation type="submission" date="2019-03" db="EMBL/GenBank/DDBJ databases">
        <title>Genomic Encyclopedia of Archaeal and Bacterial Type Strains, Phase II (KMG-II): from individual species to whole genera.</title>
        <authorList>
            <person name="Goeker M."/>
        </authorList>
    </citation>
    <scope>NUCLEOTIDE SEQUENCE [LARGE SCALE GENOMIC DNA]</scope>
    <source>
        <strain evidence="7 8">DSM 22554</strain>
    </source>
</reference>
<feature type="domain" description="RNA polymerase sigma factor 70 region 4 type 2" evidence="6">
    <location>
        <begin position="123"/>
        <end position="174"/>
    </location>
</feature>
<dbReference type="PANTHER" id="PTHR43133:SF46">
    <property type="entry name" value="RNA POLYMERASE SIGMA-70 FACTOR ECF SUBFAMILY"/>
    <property type="match status" value="1"/>
</dbReference>
<comment type="similarity">
    <text evidence="1">Belongs to the sigma-70 factor family. ECF subfamily.</text>
</comment>
<dbReference type="GO" id="GO:0006352">
    <property type="term" value="P:DNA-templated transcription initiation"/>
    <property type="evidence" value="ECO:0007669"/>
    <property type="project" value="InterPro"/>
</dbReference>
<proteinExistence type="inferred from homology"/>
<dbReference type="SUPFAM" id="SSF88659">
    <property type="entry name" value="Sigma3 and sigma4 domains of RNA polymerase sigma factors"/>
    <property type="match status" value="1"/>
</dbReference>
<dbReference type="InterPro" id="IPR036388">
    <property type="entry name" value="WH-like_DNA-bd_sf"/>
</dbReference>
<dbReference type="NCBIfam" id="TIGR02937">
    <property type="entry name" value="sigma70-ECF"/>
    <property type="match status" value="1"/>
</dbReference>
<evidence type="ECO:0000256" key="4">
    <source>
        <dbReference type="ARBA" id="ARBA00023163"/>
    </source>
</evidence>
<dbReference type="SUPFAM" id="SSF88946">
    <property type="entry name" value="Sigma2 domain of RNA polymerase sigma factors"/>
    <property type="match status" value="1"/>
</dbReference>
<feature type="domain" description="RNA polymerase sigma-70 region 2" evidence="5">
    <location>
        <begin position="30"/>
        <end position="90"/>
    </location>
</feature>
<keyword evidence="3" id="KW-0731">Sigma factor</keyword>
<dbReference type="AlphaFoldDB" id="A0A4R1LRK0"/>
<dbReference type="InterPro" id="IPR007627">
    <property type="entry name" value="RNA_pol_sigma70_r2"/>
</dbReference>
<sequence>MVNLKALNQLPKLKRQNNSQYIMIMYNKFWKELYIAAFRRLQSEENAEDILQDVFLSLLESDFDFENEQSVRALLHKRLKSRIIDFFRKEILKTSFENQKILQNDYDDTYSDTWLLSNELEFIVQQEINNLPEKMKEIFLLSREERLSNEEIATRLKVSGKTVRNQLSTALKKIRATIHKYNSVELNPSIVNIFITLSAVLFSNR</sequence>
<keyword evidence="8" id="KW-1185">Reference proteome</keyword>
<dbReference type="Pfam" id="PF08281">
    <property type="entry name" value="Sigma70_r4_2"/>
    <property type="match status" value="1"/>
</dbReference>
<dbReference type="Pfam" id="PF04542">
    <property type="entry name" value="Sigma70_r2"/>
    <property type="match status" value="1"/>
</dbReference>
<evidence type="ECO:0000313" key="7">
    <source>
        <dbReference type="EMBL" id="TCK80860.1"/>
    </source>
</evidence>
<organism evidence="7 8">
    <name type="scientific">Albibacterium bauzanense</name>
    <dbReference type="NCBI Taxonomy" id="653929"/>
    <lineage>
        <taxon>Bacteria</taxon>
        <taxon>Pseudomonadati</taxon>
        <taxon>Bacteroidota</taxon>
        <taxon>Sphingobacteriia</taxon>
        <taxon>Sphingobacteriales</taxon>
        <taxon>Sphingobacteriaceae</taxon>
        <taxon>Albibacterium</taxon>
    </lineage>
</organism>
<gene>
    <name evidence="7" type="ORF">C8N28_2614</name>
</gene>
<dbReference type="GO" id="GO:0003677">
    <property type="term" value="F:DNA binding"/>
    <property type="evidence" value="ECO:0007669"/>
    <property type="project" value="InterPro"/>
</dbReference>
<dbReference type="InterPro" id="IPR039425">
    <property type="entry name" value="RNA_pol_sigma-70-like"/>
</dbReference>
<keyword evidence="4" id="KW-0804">Transcription</keyword>
<dbReference type="EMBL" id="SMGO01000003">
    <property type="protein sequence ID" value="TCK80860.1"/>
    <property type="molecule type" value="Genomic_DNA"/>
</dbReference>
<evidence type="ECO:0000256" key="1">
    <source>
        <dbReference type="ARBA" id="ARBA00010641"/>
    </source>
</evidence>
<evidence type="ECO:0000256" key="2">
    <source>
        <dbReference type="ARBA" id="ARBA00023015"/>
    </source>
</evidence>
<evidence type="ECO:0000259" key="6">
    <source>
        <dbReference type="Pfam" id="PF08281"/>
    </source>
</evidence>
<dbReference type="GO" id="GO:0016987">
    <property type="term" value="F:sigma factor activity"/>
    <property type="evidence" value="ECO:0007669"/>
    <property type="project" value="UniProtKB-KW"/>
</dbReference>
<dbReference type="InterPro" id="IPR014284">
    <property type="entry name" value="RNA_pol_sigma-70_dom"/>
</dbReference>
<evidence type="ECO:0000313" key="8">
    <source>
        <dbReference type="Proteomes" id="UP000294616"/>
    </source>
</evidence>
<protein>
    <submittedName>
        <fullName evidence="7">RNA polymerase sigma-70 factor (ECF subfamily)</fullName>
    </submittedName>
</protein>
<dbReference type="Proteomes" id="UP000294616">
    <property type="component" value="Unassembled WGS sequence"/>
</dbReference>
<name>A0A4R1LRK0_9SPHI</name>
<evidence type="ECO:0000259" key="5">
    <source>
        <dbReference type="Pfam" id="PF04542"/>
    </source>
</evidence>
<dbReference type="Gene3D" id="1.10.10.10">
    <property type="entry name" value="Winged helix-like DNA-binding domain superfamily/Winged helix DNA-binding domain"/>
    <property type="match status" value="1"/>
</dbReference>